<organism evidence="2 3">
    <name type="scientific">Toxoplasma gondii TgCATBr9</name>
    <dbReference type="NCBI Taxonomy" id="943120"/>
    <lineage>
        <taxon>Eukaryota</taxon>
        <taxon>Sar</taxon>
        <taxon>Alveolata</taxon>
        <taxon>Apicomplexa</taxon>
        <taxon>Conoidasida</taxon>
        <taxon>Coccidia</taxon>
        <taxon>Eucoccidiorida</taxon>
        <taxon>Eimeriorina</taxon>
        <taxon>Sarcocystidae</taxon>
        <taxon>Toxoplasma</taxon>
    </lineage>
</organism>
<dbReference type="AlphaFoldDB" id="A0A2T6J3P8"/>
<evidence type="ECO:0000256" key="1">
    <source>
        <dbReference type="SAM" id="MobiDB-lite"/>
    </source>
</evidence>
<dbReference type="EMBL" id="AFHV02000293">
    <property type="protein sequence ID" value="PUA92213.1"/>
    <property type="molecule type" value="Genomic_DNA"/>
</dbReference>
<dbReference type="VEuPathDB" id="ToxoDB:TGBR9_271440A"/>
<evidence type="ECO:0000313" key="3">
    <source>
        <dbReference type="Proteomes" id="UP000244488"/>
    </source>
</evidence>
<feature type="compositionally biased region" description="Gly residues" evidence="1">
    <location>
        <begin position="130"/>
        <end position="142"/>
    </location>
</feature>
<evidence type="ECO:0000313" key="2">
    <source>
        <dbReference type="EMBL" id="PUA92213.1"/>
    </source>
</evidence>
<protein>
    <submittedName>
        <fullName evidence="2">NPL4 family protein</fullName>
    </submittedName>
</protein>
<feature type="region of interest" description="Disordered" evidence="1">
    <location>
        <begin position="102"/>
        <end position="142"/>
    </location>
</feature>
<gene>
    <name evidence="2" type="ORF">TGBR9_271440A</name>
</gene>
<reference evidence="2 3" key="1">
    <citation type="journal article" date="2016" name="Nat. Commun.">
        <title>Local admixture of amplified and diversified secreted pathogenesis determinants shapes mosaic Toxoplasma gondii genomes.</title>
        <authorList>
            <person name="Lorenzi H."/>
            <person name="Khan A."/>
            <person name="Behnke M.S."/>
            <person name="Namasivayam S."/>
            <person name="Swapna L.S."/>
            <person name="Hadjithomas M."/>
            <person name="Karamycheva S."/>
            <person name="Pinney D."/>
            <person name="Brunk B.P."/>
            <person name="Ajioka J.W."/>
            <person name="Ajzenberg D."/>
            <person name="Boothroyd J.C."/>
            <person name="Boyle J.P."/>
            <person name="Darde M.L."/>
            <person name="Diaz-Miranda M.A."/>
            <person name="Dubey J.P."/>
            <person name="Fritz H.M."/>
            <person name="Gennari S.M."/>
            <person name="Gregory B.D."/>
            <person name="Kim K."/>
            <person name="Saeij J.P."/>
            <person name="Su C."/>
            <person name="White M.W."/>
            <person name="Zhu X.Q."/>
            <person name="Howe D.K."/>
            <person name="Rosenthal B.M."/>
            <person name="Grigg M.E."/>
            <person name="Parkinson J."/>
            <person name="Liu L."/>
            <person name="Kissinger J.C."/>
            <person name="Roos D.S."/>
            <person name="Sibley L.D."/>
        </authorList>
    </citation>
    <scope>NUCLEOTIDE SEQUENCE [LARGE SCALE GENOMIC DNA]</scope>
    <source>
        <strain evidence="2 3">TgCATBr9</strain>
    </source>
</reference>
<feature type="region of interest" description="Disordered" evidence="1">
    <location>
        <begin position="165"/>
        <end position="186"/>
    </location>
</feature>
<accession>A0A2T6J3P8</accession>
<comment type="caution">
    <text evidence="2">The sequence shown here is derived from an EMBL/GenBank/DDBJ whole genome shotgun (WGS) entry which is preliminary data.</text>
</comment>
<sequence length="186" mass="19920">MLSWNCLDLPFTEGELAFFLRKFFSCKEDVPLVFVPSRTARKFWRTVCAAQICLFLSFQRLPASPEVTVAKAALPTGALLFIKTDASATIAAVPLQHAAPMTTADLPPETATKNLSSPSSSSASSSAYQGGQGASAGSGDSGVAGVNFKSFDAFLRERKFAVNDLPGCTSYKPRRLEAGRMNKVSR</sequence>
<proteinExistence type="predicted"/>
<feature type="compositionally biased region" description="Low complexity" evidence="1">
    <location>
        <begin position="116"/>
        <end position="129"/>
    </location>
</feature>
<name>A0A2T6J3P8_TOXGO</name>
<dbReference type="Proteomes" id="UP000244488">
    <property type="component" value="Unassembled WGS sequence"/>
</dbReference>